<evidence type="ECO:0000313" key="2">
    <source>
        <dbReference type="Proteomes" id="UP001500889"/>
    </source>
</evidence>
<protein>
    <submittedName>
        <fullName evidence="1">Uncharacterized protein</fullName>
    </submittedName>
</protein>
<dbReference type="EMBL" id="AP029266">
    <property type="protein sequence ID" value="BFG02489.1"/>
    <property type="molecule type" value="Genomic_DNA"/>
</dbReference>
<proteinExistence type="predicted"/>
<sequence length="77" mass="8664">MVEQKEEALGNGDLNRTSSDELILMSRQRRNAVHFASIEEFLSSLNISDTALISLEGPRPQTLSLEHYKSFMRGPEA</sequence>
<gene>
    <name evidence="1" type="ORF">DMAD_01980</name>
</gene>
<organism evidence="1 2">
    <name type="scientific">Drosophila madeirensis</name>
    <name type="common">Fruit fly</name>
    <dbReference type="NCBI Taxonomy" id="30013"/>
    <lineage>
        <taxon>Eukaryota</taxon>
        <taxon>Metazoa</taxon>
        <taxon>Ecdysozoa</taxon>
        <taxon>Arthropoda</taxon>
        <taxon>Hexapoda</taxon>
        <taxon>Insecta</taxon>
        <taxon>Pterygota</taxon>
        <taxon>Neoptera</taxon>
        <taxon>Endopterygota</taxon>
        <taxon>Diptera</taxon>
        <taxon>Brachycera</taxon>
        <taxon>Muscomorpha</taxon>
        <taxon>Ephydroidea</taxon>
        <taxon>Drosophilidae</taxon>
        <taxon>Drosophila</taxon>
        <taxon>Sophophora</taxon>
    </lineage>
</organism>
<reference evidence="1 2" key="1">
    <citation type="submission" date="2024-02" db="EMBL/GenBank/DDBJ databases">
        <title>A chromosome-level genome assembly of Drosophila madeirensis, a fruit fly species endemic to Madeira island.</title>
        <authorList>
            <person name="Tomihara K."/>
            <person name="Llopart A."/>
            <person name="Yamamoto D."/>
        </authorList>
    </citation>
    <scope>NUCLEOTIDE SEQUENCE [LARGE SCALE GENOMIC DNA]</scope>
    <source>
        <strain evidence="1 2">RF1</strain>
    </source>
</reference>
<accession>A0AAU9G2Y8</accession>
<dbReference type="Proteomes" id="UP001500889">
    <property type="component" value="Chromosome A"/>
</dbReference>
<evidence type="ECO:0000313" key="1">
    <source>
        <dbReference type="EMBL" id="BFG02489.1"/>
    </source>
</evidence>
<name>A0AAU9G2Y8_DROMD</name>
<dbReference type="AlphaFoldDB" id="A0AAU9G2Y8"/>
<keyword evidence="2" id="KW-1185">Reference proteome</keyword>